<dbReference type="OrthoDB" id="9810477at2"/>
<organism evidence="3 4">
    <name type="scientific">Mucilaginibacter pineti</name>
    <dbReference type="NCBI Taxonomy" id="1391627"/>
    <lineage>
        <taxon>Bacteria</taxon>
        <taxon>Pseudomonadati</taxon>
        <taxon>Bacteroidota</taxon>
        <taxon>Sphingobacteriia</taxon>
        <taxon>Sphingobacteriales</taxon>
        <taxon>Sphingobacteriaceae</taxon>
        <taxon>Mucilaginibacter</taxon>
    </lineage>
</organism>
<gene>
    <name evidence="3" type="ORF">SAMN05216464_11599</name>
</gene>
<sequence length="158" mass="17247">MKAALAFVFCCFLHAAIRAQDTIPAQVCLPLHQLSLTSAFGFRIHPLTGKYAFHAGVDLRAHHDTVFSVLPGTLIVGYNAFLGIYVKITSSNLEVIYGHLSQLLVPPDQKVFPGTAVAITGATGRVTGEHLHFSVRFGRNYIDPLLFLATMLQQSRSP</sequence>
<dbReference type="InterPro" id="IPR016047">
    <property type="entry name" value="M23ase_b-sheet_dom"/>
</dbReference>
<feature type="domain" description="M23ase beta-sheet core" evidence="2">
    <location>
        <begin position="53"/>
        <end position="144"/>
    </location>
</feature>
<dbReference type="Proteomes" id="UP000199072">
    <property type="component" value="Unassembled WGS sequence"/>
</dbReference>
<dbReference type="RefSeq" id="WP_091154252.1">
    <property type="nucleotide sequence ID" value="NZ_FNAI01000015.1"/>
</dbReference>
<dbReference type="GO" id="GO:0004222">
    <property type="term" value="F:metalloendopeptidase activity"/>
    <property type="evidence" value="ECO:0007669"/>
    <property type="project" value="TreeGrafter"/>
</dbReference>
<dbReference type="InterPro" id="IPR011055">
    <property type="entry name" value="Dup_hybrid_motif"/>
</dbReference>
<evidence type="ECO:0000313" key="3">
    <source>
        <dbReference type="EMBL" id="SDF27788.1"/>
    </source>
</evidence>
<keyword evidence="4" id="KW-1185">Reference proteome</keyword>
<evidence type="ECO:0000259" key="2">
    <source>
        <dbReference type="Pfam" id="PF01551"/>
    </source>
</evidence>
<dbReference type="Gene3D" id="2.70.70.10">
    <property type="entry name" value="Glucose Permease (Domain IIA)"/>
    <property type="match status" value="1"/>
</dbReference>
<dbReference type="EMBL" id="FNAI01000015">
    <property type="protein sequence ID" value="SDF27788.1"/>
    <property type="molecule type" value="Genomic_DNA"/>
</dbReference>
<keyword evidence="1" id="KW-0732">Signal</keyword>
<evidence type="ECO:0000256" key="1">
    <source>
        <dbReference type="SAM" id="SignalP"/>
    </source>
</evidence>
<evidence type="ECO:0000313" key="4">
    <source>
        <dbReference type="Proteomes" id="UP000199072"/>
    </source>
</evidence>
<dbReference type="SUPFAM" id="SSF51261">
    <property type="entry name" value="Duplicated hybrid motif"/>
    <property type="match status" value="1"/>
</dbReference>
<dbReference type="STRING" id="1391627.SAMN05216464_11599"/>
<feature type="signal peptide" evidence="1">
    <location>
        <begin position="1"/>
        <end position="19"/>
    </location>
</feature>
<dbReference type="PANTHER" id="PTHR21666:SF270">
    <property type="entry name" value="MUREIN HYDROLASE ACTIVATOR ENVC"/>
    <property type="match status" value="1"/>
</dbReference>
<dbReference type="Pfam" id="PF01551">
    <property type="entry name" value="Peptidase_M23"/>
    <property type="match status" value="1"/>
</dbReference>
<feature type="chain" id="PRO_5011512035" evidence="1">
    <location>
        <begin position="20"/>
        <end position="158"/>
    </location>
</feature>
<dbReference type="InterPro" id="IPR050570">
    <property type="entry name" value="Cell_wall_metabolism_enzyme"/>
</dbReference>
<name>A0A1G7JS60_9SPHI</name>
<dbReference type="AlphaFoldDB" id="A0A1G7JS60"/>
<dbReference type="PANTHER" id="PTHR21666">
    <property type="entry name" value="PEPTIDASE-RELATED"/>
    <property type="match status" value="1"/>
</dbReference>
<dbReference type="CDD" id="cd12797">
    <property type="entry name" value="M23_peptidase"/>
    <property type="match status" value="1"/>
</dbReference>
<protein>
    <submittedName>
        <fullName evidence="3">Peptidase family M23</fullName>
    </submittedName>
</protein>
<accession>A0A1G7JS60</accession>
<proteinExistence type="predicted"/>
<reference evidence="3 4" key="1">
    <citation type="submission" date="2016-10" db="EMBL/GenBank/DDBJ databases">
        <authorList>
            <person name="de Groot N.N."/>
        </authorList>
    </citation>
    <scope>NUCLEOTIDE SEQUENCE [LARGE SCALE GENOMIC DNA]</scope>
    <source>
        <strain evidence="3 4">47C3B</strain>
    </source>
</reference>